<dbReference type="InterPro" id="IPR035938">
    <property type="entry name" value="Hemerythrin-like_sf"/>
</dbReference>
<dbReference type="InterPro" id="IPR000014">
    <property type="entry name" value="PAS"/>
</dbReference>
<dbReference type="CDD" id="cd01948">
    <property type="entry name" value="EAL"/>
    <property type="match status" value="1"/>
</dbReference>
<dbReference type="PANTHER" id="PTHR44757:SF2">
    <property type="entry name" value="BIOFILM ARCHITECTURE MAINTENANCE PROTEIN MBAA"/>
    <property type="match status" value="1"/>
</dbReference>
<dbReference type="NCBIfam" id="TIGR00254">
    <property type="entry name" value="GGDEF"/>
    <property type="match status" value="1"/>
</dbReference>
<evidence type="ECO:0000259" key="4">
    <source>
        <dbReference type="PROSITE" id="PS50112"/>
    </source>
</evidence>
<dbReference type="SUPFAM" id="SSF55785">
    <property type="entry name" value="PYP-like sensor domain (PAS domain)"/>
    <property type="match status" value="3"/>
</dbReference>
<dbReference type="InterPro" id="IPR013767">
    <property type="entry name" value="PAS_fold"/>
</dbReference>
<feature type="domain" description="PAC" evidence="5">
    <location>
        <begin position="270"/>
        <end position="322"/>
    </location>
</feature>
<dbReference type="SUPFAM" id="SSF141868">
    <property type="entry name" value="EAL domain-like"/>
    <property type="match status" value="1"/>
</dbReference>
<dbReference type="GO" id="GO:0046872">
    <property type="term" value="F:metal ion binding"/>
    <property type="evidence" value="ECO:0007669"/>
    <property type="project" value="UniProtKB-KW"/>
</dbReference>
<dbReference type="InterPro" id="IPR001633">
    <property type="entry name" value="EAL_dom"/>
</dbReference>
<feature type="domain" description="PAC" evidence="5">
    <location>
        <begin position="403"/>
        <end position="454"/>
    </location>
</feature>
<feature type="domain" description="GGDEF" evidence="7">
    <location>
        <begin position="607"/>
        <end position="745"/>
    </location>
</feature>
<dbReference type="CDD" id="cd00130">
    <property type="entry name" value="PAS"/>
    <property type="match status" value="3"/>
</dbReference>
<dbReference type="CDD" id="cd01949">
    <property type="entry name" value="GGDEF"/>
    <property type="match status" value="1"/>
</dbReference>
<dbReference type="Gene3D" id="3.30.450.20">
    <property type="entry name" value="PAS domain"/>
    <property type="match status" value="3"/>
</dbReference>
<name>A0A1J5TNC0_9ZZZZ</name>
<dbReference type="SMART" id="SM00267">
    <property type="entry name" value="GGDEF"/>
    <property type="match status" value="1"/>
</dbReference>
<dbReference type="InterPro" id="IPR052155">
    <property type="entry name" value="Biofilm_reg_signaling"/>
</dbReference>
<dbReference type="SMART" id="SM00052">
    <property type="entry name" value="EAL"/>
    <property type="match status" value="1"/>
</dbReference>
<reference evidence="8" key="1">
    <citation type="submission" date="2016-10" db="EMBL/GenBank/DDBJ databases">
        <title>Sequence of Gallionella enrichment culture.</title>
        <authorList>
            <person name="Poehlein A."/>
            <person name="Muehling M."/>
            <person name="Daniel R."/>
        </authorList>
    </citation>
    <scope>NUCLEOTIDE SEQUENCE</scope>
</reference>
<comment type="similarity">
    <text evidence="1">Belongs to the hemerythrin family.</text>
</comment>
<evidence type="ECO:0000259" key="6">
    <source>
        <dbReference type="PROSITE" id="PS50883"/>
    </source>
</evidence>
<dbReference type="SUPFAM" id="SSF55073">
    <property type="entry name" value="Nucleotide cyclase"/>
    <property type="match status" value="1"/>
</dbReference>
<dbReference type="Gene3D" id="3.30.70.270">
    <property type="match status" value="1"/>
</dbReference>
<evidence type="ECO:0000259" key="5">
    <source>
        <dbReference type="PROSITE" id="PS50113"/>
    </source>
</evidence>
<dbReference type="PANTHER" id="PTHR44757">
    <property type="entry name" value="DIGUANYLATE CYCLASE DGCP"/>
    <property type="match status" value="1"/>
</dbReference>
<dbReference type="InterPro" id="IPR000160">
    <property type="entry name" value="GGDEF_dom"/>
</dbReference>
<feature type="domain" description="PAC" evidence="5">
    <location>
        <begin position="521"/>
        <end position="575"/>
    </location>
</feature>
<accession>A0A1J5TNC0</accession>
<protein>
    <submittedName>
        <fullName evidence="8">Cyclic di-GMP phosphodiesterase Gmr</fullName>
        <ecNumber evidence="8">3.1.4.52</ecNumber>
    </submittedName>
</protein>
<evidence type="ECO:0000256" key="2">
    <source>
        <dbReference type="ARBA" id="ARBA00022723"/>
    </source>
</evidence>
<dbReference type="Pfam" id="PF00989">
    <property type="entry name" value="PAS"/>
    <property type="match status" value="1"/>
</dbReference>
<dbReference type="PROSITE" id="PS50883">
    <property type="entry name" value="EAL"/>
    <property type="match status" value="1"/>
</dbReference>
<feature type="domain" description="PAS" evidence="4">
    <location>
        <begin position="323"/>
        <end position="376"/>
    </location>
</feature>
<dbReference type="AlphaFoldDB" id="A0A1J5TNC0"/>
<evidence type="ECO:0000313" key="8">
    <source>
        <dbReference type="EMBL" id="OIR17813.1"/>
    </source>
</evidence>
<gene>
    <name evidence="8" type="primary">gmr_15</name>
    <name evidence="8" type="ORF">GALL_20350</name>
</gene>
<dbReference type="Gene3D" id="3.20.20.450">
    <property type="entry name" value="EAL domain"/>
    <property type="match status" value="1"/>
</dbReference>
<evidence type="ECO:0000256" key="1">
    <source>
        <dbReference type="ARBA" id="ARBA00010587"/>
    </source>
</evidence>
<keyword evidence="2" id="KW-0479">Metal-binding</keyword>
<dbReference type="EMBL" id="MLJW01000004">
    <property type="protein sequence ID" value="OIR17813.1"/>
    <property type="molecule type" value="Genomic_DNA"/>
</dbReference>
<dbReference type="Pfam" id="PF13426">
    <property type="entry name" value="PAS_9"/>
    <property type="match status" value="1"/>
</dbReference>
<dbReference type="InterPro" id="IPR012827">
    <property type="entry name" value="Hemerythrin_metal-bd"/>
</dbReference>
<dbReference type="NCBIfam" id="NF033749">
    <property type="entry name" value="bact_hemeryth"/>
    <property type="match status" value="1"/>
</dbReference>
<comment type="caution">
    <text evidence="8">The sequence shown here is derived from an EMBL/GenBank/DDBJ whole genome shotgun (WGS) entry which is preliminary data.</text>
</comment>
<organism evidence="8">
    <name type="scientific">mine drainage metagenome</name>
    <dbReference type="NCBI Taxonomy" id="410659"/>
    <lineage>
        <taxon>unclassified sequences</taxon>
        <taxon>metagenomes</taxon>
        <taxon>ecological metagenomes</taxon>
    </lineage>
</organism>
<dbReference type="Pfam" id="PF00563">
    <property type="entry name" value="EAL"/>
    <property type="match status" value="1"/>
</dbReference>
<dbReference type="GO" id="GO:0071111">
    <property type="term" value="F:cyclic-guanylate-specific phosphodiesterase activity"/>
    <property type="evidence" value="ECO:0007669"/>
    <property type="project" value="UniProtKB-EC"/>
</dbReference>
<keyword evidence="8" id="KW-0378">Hydrolase</keyword>
<dbReference type="Pfam" id="PF08447">
    <property type="entry name" value="PAS_3"/>
    <property type="match status" value="1"/>
</dbReference>
<proteinExistence type="inferred from homology"/>
<dbReference type="PROSITE" id="PS50113">
    <property type="entry name" value="PAC"/>
    <property type="match status" value="3"/>
</dbReference>
<evidence type="ECO:0000256" key="3">
    <source>
        <dbReference type="ARBA" id="ARBA00023004"/>
    </source>
</evidence>
<dbReference type="SMART" id="SM00086">
    <property type="entry name" value="PAC"/>
    <property type="match status" value="3"/>
</dbReference>
<feature type="domain" description="EAL" evidence="6">
    <location>
        <begin position="754"/>
        <end position="1008"/>
    </location>
</feature>
<evidence type="ECO:0000259" key="7">
    <source>
        <dbReference type="PROSITE" id="PS50887"/>
    </source>
</evidence>
<sequence>MSSIDIFPWNDNFNTGIPKIDEQHKKLAQLLNLLASHVAFQSNIPALNVIFDELAEYAVYHFNSEEKIWDEYLANDPIESAHHQFHNSFLTEVLKLKAEENTKPANKVIEEVLAFLTRWLAAHILESDRYMATIVQAMQSGMLLDAAKKYAAEKMRGATKALIDIILSIYESLSTNTLHLMRELAEQKRMALLLDDQERHFETLISITPVGVFETNKLGKYTYVNAQWSEITGLTSDLATGSDWTQSLHPEDKDHVYAEWTNAIAENRSFQLEYRILHANGEYVWVFGQSVAYKSKLKDRSGYISTITDITKRKQTELALQASHQQINTLLNSMAEGAYGIDAHGYCTFVNQSFLNILGYTSSEEVIGKHIHELIHHSHPDGSHYPASECLAYKAYRHNENIHVADEVFWRKDGTSVFVEYWSQPIFKHDILTGAIATFIDITERKQAEHQQRVAATAFESQEGMMVTDANNVILRVNRAFTRITGYEAEDAVGQTPRLLSSGHQDKLFYKSMWEHINNAGEWEGEIWNRRKNGEVYPEHLTITAVKDTNGIVTNYVATLADITLSKAASDEIKTLAFYDPLTRLPNRRLLVDRLRQALASSARSGQKGALLFIDLDHFKTLNDTLGHDVGDQLLKQVADRLTACVREDDTVARLGGDEFVVLLEGLNKGEIEAAAHTEAIGEKILHSLSQTYRLGTYEHHSTPSIGVTLFDDHQFEVETLLKQADIAMYEVKSSGRNALRFFDPKMQEAIAIRVDLEQDLRKAIELKQFQLYYQIQVNSAGKTLGAEVLIRWPHPKRGMISPSSFIPLAEETGLILPIGQWVLDAACAQLKLWQENAITRDLTLSVNVSAKQFLQKDFVEQVQMTVQRHNTDPTRLKLELTESMLINKVSEIIAKMNALGEIGIKFSLDDFGTGYSSLQYLKQLPLYQLKIDQSFVRDITNDVQDQAIVRTIIAMANSLNLSVIAEGVETETQRRHLLNAGCTHYQGYLFSKPIPIHEFEQLLIKNE</sequence>
<dbReference type="Gene3D" id="1.20.120.50">
    <property type="entry name" value="Hemerythrin-like"/>
    <property type="match status" value="1"/>
</dbReference>
<dbReference type="PROSITE" id="PS50112">
    <property type="entry name" value="PAS"/>
    <property type="match status" value="3"/>
</dbReference>
<dbReference type="InterPro" id="IPR000700">
    <property type="entry name" value="PAS-assoc_C"/>
</dbReference>
<dbReference type="CDD" id="cd12107">
    <property type="entry name" value="Hemerythrin"/>
    <property type="match status" value="1"/>
</dbReference>
<dbReference type="PROSITE" id="PS50887">
    <property type="entry name" value="GGDEF"/>
    <property type="match status" value="1"/>
</dbReference>
<dbReference type="FunFam" id="3.30.70.270:FF:000001">
    <property type="entry name" value="Diguanylate cyclase domain protein"/>
    <property type="match status" value="1"/>
</dbReference>
<dbReference type="EC" id="3.1.4.52" evidence="8"/>
<dbReference type="InterPro" id="IPR012312">
    <property type="entry name" value="Hemerythrin-like"/>
</dbReference>
<dbReference type="InterPro" id="IPR043128">
    <property type="entry name" value="Rev_trsase/Diguanyl_cyclase"/>
</dbReference>
<dbReference type="InterPro" id="IPR001610">
    <property type="entry name" value="PAC"/>
</dbReference>
<dbReference type="Pfam" id="PF01814">
    <property type="entry name" value="Hemerythrin"/>
    <property type="match status" value="1"/>
</dbReference>
<feature type="domain" description="PAS" evidence="4">
    <location>
        <begin position="450"/>
        <end position="496"/>
    </location>
</feature>
<dbReference type="InterPro" id="IPR035919">
    <property type="entry name" value="EAL_sf"/>
</dbReference>
<dbReference type="InterPro" id="IPR029787">
    <property type="entry name" value="Nucleotide_cyclase"/>
</dbReference>
<dbReference type="SMART" id="SM00091">
    <property type="entry name" value="PAS"/>
    <property type="match status" value="3"/>
</dbReference>
<dbReference type="SUPFAM" id="SSF47188">
    <property type="entry name" value="Hemerythrin-like"/>
    <property type="match status" value="1"/>
</dbReference>
<dbReference type="NCBIfam" id="TIGR02481">
    <property type="entry name" value="hemeryth_dom"/>
    <property type="match status" value="1"/>
</dbReference>
<keyword evidence="3" id="KW-0408">Iron</keyword>
<dbReference type="NCBIfam" id="TIGR00229">
    <property type="entry name" value="sensory_box"/>
    <property type="match status" value="3"/>
</dbReference>
<dbReference type="InterPro" id="IPR013655">
    <property type="entry name" value="PAS_fold_3"/>
</dbReference>
<dbReference type="GO" id="GO:0006355">
    <property type="term" value="P:regulation of DNA-templated transcription"/>
    <property type="evidence" value="ECO:0007669"/>
    <property type="project" value="InterPro"/>
</dbReference>
<dbReference type="InterPro" id="IPR035965">
    <property type="entry name" value="PAS-like_dom_sf"/>
</dbReference>
<dbReference type="Pfam" id="PF00990">
    <property type="entry name" value="GGDEF"/>
    <property type="match status" value="1"/>
</dbReference>
<feature type="domain" description="PAS" evidence="4">
    <location>
        <begin position="197"/>
        <end position="267"/>
    </location>
</feature>
<dbReference type="FunFam" id="3.20.20.450:FF:000001">
    <property type="entry name" value="Cyclic di-GMP phosphodiesterase yahA"/>
    <property type="match status" value="1"/>
</dbReference>